<reference evidence="2" key="1">
    <citation type="journal article" date="2014" name="Proc. Natl. Acad. Sci. U.S.A.">
        <title>The dynamic history of plastid genomes in the Campanulaceae sensu lato is unique among angiosperms.</title>
        <authorList>
            <person name="Knox E.B."/>
        </authorList>
    </citation>
    <scope>NUCLEOTIDE SEQUENCE</scope>
</reference>
<evidence type="ECO:0000313" key="2">
    <source>
        <dbReference type="EMBL" id="ATG24785.1"/>
    </source>
</evidence>
<protein>
    <submittedName>
        <fullName evidence="2">Uncharacterized protein</fullName>
    </submittedName>
</protein>
<geneLocation type="plastid" evidence="2"/>
<name>A0A291EY37_9ASTR</name>
<gene>
    <name evidence="2" type="primary">ORF221</name>
    <name evidence="1" type="ORF">Lo_har1Pt0200</name>
    <name evidence="2" type="ORF">Lo_har1Pt0552</name>
</gene>
<organism evidence="2">
    <name type="scientific">Lobelia hartlaubii</name>
    <dbReference type="NCBI Taxonomy" id="2041127"/>
    <lineage>
        <taxon>Eukaryota</taxon>
        <taxon>Viridiplantae</taxon>
        <taxon>Streptophyta</taxon>
        <taxon>Embryophyta</taxon>
        <taxon>Tracheophyta</taxon>
        <taxon>Spermatophyta</taxon>
        <taxon>Magnoliopsida</taxon>
        <taxon>eudicotyledons</taxon>
        <taxon>Gunneridae</taxon>
        <taxon>Pentapetalae</taxon>
        <taxon>asterids</taxon>
        <taxon>campanulids</taxon>
        <taxon>Asterales</taxon>
        <taxon>Campanulaceae</taxon>
        <taxon>Lobelia</taxon>
    </lineage>
</organism>
<reference evidence="2" key="2">
    <citation type="submission" date="2017-08" db="EMBL/GenBank/DDBJ databases">
        <authorList>
            <person name="Knox E.B."/>
        </authorList>
    </citation>
    <scope>NUCLEOTIDE SEQUENCE</scope>
</reference>
<proteinExistence type="predicted"/>
<dbReference type="GeneID" id="34726721"/>
<dbReference type="EMBL" id="MF770604">
    <property type="protein sequence ID" value="ATG24785.1"/>
    <property type="molecule type" value="Genomic_DNA"/>
</dbReference>
<accession>A0A291EY37</accession>
<sequence length="221" mass="26155">MYSRTMLTRICLTSVFGRVKASRDLIAFTLNAINGYDANRFPEDREEEIEAPWVFYKRFLRNRRAADPYLPFDRLWCPFVSRTSDPKVCRMPSTKLDKCLAARHDDFNEQFYFYERRSIAEAQAKIDAMPKTAVEWEKVDKALTDKICIYQTIIKDTYNFALNEEKEKTQEIPARCSFQCRTKNAFFDNLLTAHVSYLACLVCEQRVLRWRKKEFFHDGSS</sequence>
<evidence type="ECO:0000313" key="1">
    <source>
        <dbReference type="EMBL" id="ATG24764.1"/>
    </source>
</evidence>
<dbReference type="GeneID" id="34726685"/>
<dbReference type="EMBL" id="MF770604">
    <property type="protein sequence ID" value="ATG24764.1"/>
    <property type="molecule type" value="Genomic_DNA"/>
</dbReference>
<keyword evidence="2" id="KW-0934">Plastid</keyword>
<dbReference type="RefSeq" id="YP_009434856.1">
    <property type="nucleotide sequence ID" value="NC_036072.1"/>
</dbReference>
<dbReference type="RefSeq" id="YP_009434877.1">
    <property type="nucleotide sequence ID" value="NC_036072.1"/>
</dbReference>
<dbReference type="AlphaFoldDB" id="A0A291EY37"/>